<protein>
    <submittedName>
        <fullName evidence="2">Uncharacterized protein</fullName>
    </submittedName>
</protein>
<sequence length="57" mass="6666">MDERARFLELVYNVFSLYIVVLFSDIFLNKYLNALTAVGSFRQLAMIIMDVSLKLLF</sequence>
<gene>
    <name evidence="2" type="ORF">MNBD_BACTEROID06-156</name>
</gene>
<feature type="transmembrane region" description="Helical" evidence="1">
    <location>
        <begin position="7"/>
        <end position="28"/>
    </location>
</feature>
<dbReference type="EMBL" id="UOES01000172">
    <property type="protein sequence ID" value="VAW27020.1"/>
    <property type="molecule type" value="Genomic_DNA"/>
</dbReference>
<keyword evidence="1" id="KW-1133">Transmembrane helix</keyword>
<evidence type="ECO:0000256" key="1">
    <source>
        <dbReference type="SAM" id="Phobius"/>
    </source>
</evidence>
<reference evidence="2" key="1">
    <citation type="submission" date="2018-06" db="EMBL/GenBank/DDBJ databases">
        <authorList>
            <person name="Zhirakovskaya E."/>
        </authorList>
    </citation>
    <scope>NUCLEOTIDE SEQUENCE</scope>
</reference>
<organism evidence="2">
    <name type="scientific">hydrothermal vent metagenome</name>
    <dbReference type="NCBI Taxonomy" id="652676"/>
    <lineage>
        <taxon>unclassified sequences</taxon>
        <taxon>metagenomes</taxon>
        <taxon>ecological metagenomes</taxon>
    </lineage>
</organism>
<proteinExistence type="predicted"/>
<accession>A0A3B0UD45</accession>
<name>A0A3B0UD45_9ZZZZ</name>
<keyword evidence="1" id="KW-0812">Transmembrane</keyword>
<evidence type="ECO:0000313" key="2">
    <source>
        <dbReference type="EMBL" id="VAW27020.1"/>
    </source>
</evidence>
<keyword evidence="1" id="KW-0472">Membrane</keyword>
<dbReference type="AlphaFoldDB" id="A0A3B0UD45"/>